<dbReference type="Pfam" id="PF21788">
    <property type="entry name" value="TNP-like_GBD"/>
    <property type="match status" value="1"/>
</dbReference>
<comment type="caution">
    <text evidence="2">The sequence shown here is derived from an EMBL/GenBank/DDBJ whole genome shotgun (WGS) entry which is preliminary data.</text>
</comment>
<sequence length="181" mass="20927">MLQSQNSGNRKSYYLVKAGRSVSKRTWCQITRKNYSILLLKFYNNSRDICLIDINSLKIPRVQLLNQDLRISNMRVKYACQVMSHTVAVGFETLISLETLPTTAQGTVDFINSMDKLFNLFNSRSSVSEQPEKSPYTMHKCTPFIKFLAAHMIIDNLRNVQHNIDNDIIKSELLELFLNIF</sequence>
<feature type="domain" description="Transposable element P transposase-like GTP-binding insertion" evidence="1">
    <location>
        <begin position="72"/>
        <end position="132"/>
    </location>
</feature>
<evidence type="ECO:0000259" key="1">
    <source>
        <dbReference type="Pfam" id="PF21788"/>
    </source>
</evidence>
<accession>A0A6G0T5M5</accession>
<organism evidence="2 3">
    <name type="scientific">Aphis glycines</name>
    <name type="common">Soybean aphid</name>
    <dbReference type="NCBI Taxonomy" id="307491"/>
    <lineage>
        <taxon>Eukaryota</taxon>
        <taxon>Metazoa</taxon>
        <taxon>Ecdysozoa</taxon>
        <taxon>Arthropoda</taxon>
        <taxon>Hexapoda</taxon>
        <taxon>Insecta</taxon>
        <taxon>Pterygota</taxon>
        <taxon>Neoptera</taxon>
        <taxon>Paraneoptera</taxon>
        <taxon>Hemiptera</taxon>
        <taxon>Sternorrhyncha</taxon>
        <taxon>Aphidomorpha</taxon>
        <taxon>Aphidoidea</taxon>
        <taxon>Aphididae</taxon>
        <taxon>Aphidini</taxon>
        <taxon>Aphis</taxon>
        <taxon>Aphis</taxon>
    </lineage>
</organism>
<gene>
    <name evidence="2" type="ORF">AGLY_014382</name>
</gene>
<reference evidence="2 3" key="1">
    <citation type="submission" date="2019-08" db="EMBL/GenBank/DDBJ databases">
        <title>The genome of the soybean aphid Biotype 1, its phylome, world population structure and adaptation to the North American continent.</title>
        <authorList>
            <person name="Giordano R."/>
            <person name="Donthu R.K."/>
            <person name="Hernandez A.G."/>
            <person name="Wright C.L."/>
            <person name="Zimin A.V."/>
        </authorList>
    </citation>
    <scope>NUCLEOTIDE SEQUENCE [LARGE SCALE GENOMIC DNA]</scope>
    <source>
        <tissue evidence="2">Whole aphids</tissue>
    </source>
</reference>
<evidence type="ECO:0000313" key="2">
    <source>
        <dbReference type="EMBL" id="KAE9525197.1"/>
    </source>
</evidence>
<evidence type="ECO:0000313" key="3">
    <source>
        <dbReference type="Proteomes" id="UP000475862"/>
    </source>
</evidence>
<dbReference type="AlphaFoldDB" id="A0A6G0T5M5"/>
<dbReference type="OrthoDB" id="8120989at2759"/>
<dbReference type="InterPro" id="IPR048366">
    <property type="entry name" value="TNP-like_GBD"/>
</dbReference>
<keyword evidence="3" id="KW-1185">Reference proteome</keyword>
<name>A0A6G0T5M5_APHGL</name>
<dbReference type="EMBL" id="VYZN01000062">
    <property type="protein sequence ID" value="KAE9525197.1"/>
    <property type="molecule type" value="Genomic_DNA"/>
</dbReference>
<protein>
    <recommendedName>
        <fullName evidence="1">Transposable element P transposase-like GTP-binding insertion domain-containing protein</fullName>
    </recommendedName>
</protein>
<dbReference type="Proteomes" id="UP000475862">
    <property type="component" value="Unassembled WGS sequence"/>
</dbReference>
<proteinExistence type="predicted"/>